<sequence length="60" mass="6873">MTLYLSRNAKASAAEGSTGSVRPGVLIATERIELSRIDPPLYTDVWRRLFEESRRREGHR</sequence>
<organism evidence="1 2">
    <name type="scientific">Plantactinospora veratri</name>
    <dbReference type="NCBI Taxonomy" id="1436122"/>
    <lineage>
        <taxon>Bacteria</taxon>
        <taxon>Bacillati</taxon>
        <taxon>Actinomycetota</taxon>
        <taxon>Actinomycetes</taxon>
        <taxon>Micromonosporales</taxon>
        <taxon>Micromonosporaceae</taxon>
        <taxon>Plantactinospora</taxon>
    </lineage>
</organism>
<dbReference type="Proteomes" id="UP001339911">
    <property type="component" value="Unassembled WGS sequence"/>
</dbReference>
<evidence type="ECO:0000313" key="1">
    <source>
        <dbReference type="EMBL" id="MEE6309547.1"/>
    </source>
</evidence>
<protein>
    <submittedName>
        <fullName evidence="1">Multiple cyclophane-containing RiPP AmcA</fullName>
    </submittedName>
</protein>
<accession>A0ABU7SHW5</accession>
<dbReference type="RefSeq" id="WP_331209803.1">
    <property type="nucleotide sequence ID" value="NZ_JAZGQL010000017.1"/>
</dbReference>
<dbReference type="NCBIfam" id="NF041725">
    <property type="entry name" value="phane_AmcA_5"/>
    <property type="match status" value="1"/>
</dbReference>
<reference evidence="1 2" key="1">
    <citation type="submission" date="2024-01" db="EMBL/GenBank/DDBJ databases">
        <title>Genome insights into Plantactinospora veratri sp. nov.</title>
        <authorList>
            <person name="Wang L."/>
        </authorList>
    </citation>
    <scope>NUCLEOTIDE SEQUENCE [LARGE SCALE GENOMIC DNA]</scope>
    <source>
        <strain evidence="1 2">NEAU-FHS4</strain>
    </source>
</reference>
<evidence type="ECO:0000313" key="2">
    <source>
        <dbReference type="Proteomes" id="UP001339911"/>
    </source>
</evidence>
<keyword evidence="2" id="KW-1185">Reference proteome</keyword>
<proteinExistence type="predicted"/>
<gene>
    <name evidence="1" type="primary">amcA</name>
    <name evidence="1" type="ORF">V1634_22190</name>
</gene>
<name>A0ABU7SHW5_9ACTN</name>
<dbReference type="EMBL" id="JAZGQL010000017">
    <property type="protein sequence ID" value="MEE6309547.1"/>
    <property type="molecule type" value="Genomic_DNA"/>
</dbReference>
<comment type="caution">
    <text evidence="1">The sequence shown here is derived from an EMBL/GenBank/DDBJ whole genome shotgun (WGS) entry which is preliminary data.</text>
</comment>